<feature type="non-terminal residue" evidence="2">
    <location>
        <position position="114"/>
    </location>
</feature>
<feature type="signal peptide" evidence="1">
    <location>
        <begin position="1"/>
        <end position="18"/>
    </location>
</feature>
<dbReference type="Proteomes" id="UP000321570">
    <property type="component" value="Unassembled WGS sequence"/>
</dbReference>
<keyword evidence="1" id="KW-0732">Signal</keyword>
<accession>A0A564YYS5</accession>
<evidence type="ECO:0000313" key="3">
    <source>
        <dbReference type="Proteomes" id="UP000321570"/>
    </source>
</evidence>
<protein>
    <submittedName>
        <fullName evidence="2">Uncharacterized protein</fullName>
    </submittedName>
</protein>
<sequence length="114" mass="12961">MFASVILILFAYHQCLNARVSVSIEATNELSRNGSEVLSFAPLLANEFSKFARDELGTMTLQAAFDRLEYELKSENSAQWDLDSLVDQLSLRLRHYGHLVSNPQALVIQLHREH</sequence>
<feature type="chain" id="PRO_5022237571" evidence="1">
    <location>
        <begin position="19"/>
        <end position="114"/>
    </location>
</feature>
<proteinExistence type="predicted"/>
<name>A0A564YYS5_HYMDI</name>
<keyword evidence="3" id="KW-1185">Reference proteome</keyword>
<organism evidence="2 3">
    <name type="scientific">Hymenolepis diminuta</name>
    <name type="common">Rat tapeworm</name>
    <dbReference type="NCBI Taxonomy" id="6216"/>
    <lineage>
        <taxon>Eukaryota</taxon>
        <taxon>Metazoa</taxon>
        <taxon>Spiralia</taxon>
        <taxon>Lophotrochozoa</taxon>
        <taxon>Platyhelminthes</taxon>
        <taxon>Cestoda</taxon>
        <taxon>Eucestoda</taxon>
        <taxon>Cyclophyllidea</taxon>
        <taxon>Hymenolepididae</taxon>
        <taxon>Hymenolepis</taxon>
    </lineage>
</organism>
<dbReference type="EMBL" id="CABIJS010000488">
    <property type="protein sequence ID" value="VUZ52382.1"/>
    <property type="molecule type" value="Genomic_DNA"/>
</dbReference>
<reference evidence="2 3" key="1">
    <citation type="submission" date="2019-07" db="EMBL/GenBank/DDBJ databases">
        <authorList>
            <person name="Jastrzebski P J."/>
            <person name="Paukszto L."/>
            <person name="Jastrzebski P J."/>
        </authorList>
    </citation>
    <scope>NUCLEOTIDE SEQUENCE [LARGE SCALE GENOMIC DNA]</scope>
    <source>
        <strain evidence="2 3">WMS-il1</strain>
    </source>
</reference>
<gene>
    <name evidence="2" type="ORF">WMSIL1_LOCUS10928</name>
</gene>
<evidence type="ECO:0000313" key="2">
    <source>
        <dbReference type="EMBL" id="VUZ52382.1"/>
    </source>
</evidence>
<dbReference type="AlphaFoldDB" id="A0A564YYS5"/>
<evidence type="ECO:0000256" key="1">
    <source>
        <dbReference type="SAM" id="SignalP"/>
    </source>
</evidence>